<evidence type="ECO:0000256" key="1">
    <source>
        <dbReference type="HAMAP-Rule" id="MF_00652"/>
    </source>
</evidence>
<comment type="similarity">
    <text evidence="1">Belongs to the UPF0246 family.</text>
</comment>
<dbReference type="EMBL" id="JAGQLK010000001">
    <property type="protein sequence ID" value="MCA9382743.1"/>
    <property type="molecule type" value="Genomic_DNA"/>
</dbReference>
<gene>
    <name evidence="2" type="primary">yaaA</name>
    <name evidence="2" type="ORF">KC909_00090</name>
</gene>
<protein>
    <recommendedName>
        <fullName evidence="1">UPF0246 protein KC909_00090</fullName>
    </recommendedName>
</protein>
<dbReference type="HAMAP" id="MF_00652">
    <property type="entry name" value="UPF0246"/>
    <property type="match status" value="1"/>
</dbReference>
<name>A0A955L4Y9_9BACT</name>
<evidence type="ECO:0000313" key="3">
    <source>
        <dbReference type="Proteomes" id="UP000783287"/>
    </source>
</evidence>
<dbReference type="GO" id="GO:0005829">
    <property type="term" value="C:cytosol"/>
    <property type="evidence" value="ECO:0007669"/>
    <property type="project" value="TreeGrafter"/>
</dbReference>
<sequence length="251" mass="29337">MLILTSPAKTLDLSKEWDEEFTNPTFTQEADELVASLKNMSLKKLKSTLEVSDKLAQLNYERFQVWGKDHNVSNSKPAIRMYYGDIYRELSPKEYSKDQKAYLQKTLRIITGLYGLLRPYDLIQPYRLEMKIKLNTKKGKDLYQFWGDKLTDLLNQEIRDYKHKLLVSLASNEYEAAVDLDKIESEVWDILFLQKKNGELKNVGIFSKKARGTMIQYCVENQIETIDNLKKFNADGYKFSNADNKTLVFVR</sequence>
<proteinExistence type="inferred from homology"/>
<dbReference type="Proteomes" id="UP000783287">
    <property type="component" value="Unassembled WGS sequence"/>
</dbReference>
<dbReference type="GO" id="GO:0033194">
    <property type="term" value="P:response to hydroperoxide"/>
    <property type="evidence" value="ECO:0007669"/>
    <property type="project" value="TreeGrafter"/>
</dbReference>
<reference evidence="2" key="1">
    <citation type="submission" date="2020-04" db="EMBL/GenBank/DDBJ databases">
        <authorList>
            <person name="Zhang T."/>
        </authorList>
    </citation>
    <scope>NUCLEOTIDE SEQUENCE</scope>
    <source>
        <strain evidence="2">HKST-UBA14</strain>
    </source>
</reference>
<dbReference type="NCBIfam" id="NF002542">
    <property type="entry name" value="PRK02101.1-3"/>
    <property type="match status" value="1"/>
</dbReference>
<dbReference type="InterPro" id="IPR005583">
    <property type="entry name" value="YaaA"/>
</dbReference>
<organism evidence="2 3">
    <name type="scientific">Candidatus Dojkabacteria bacterium</name>
    <dbReference type="NCBI Taxonomy" id="2099670"/>
    <lineage>
        <taxon>Bacteria</taxon>
        <taxon>Candidatus Dojkabacteria</taxon>
    </lineage>
</organism>
<comment type="caution">
    <text evidence="2">The sequence shown here is derived from an EMBL/GenBank/DDBJ whole genome shotgun (WGS) entry which is preliminary data.</text>
</comment>
<accession>A0A955L4Y9</accession>
<dbReference type="PANTHER" id="PTHR30283:SF4">
    <property type="entry name" value="PEROXIDE STRESS RESISTANCE PROTEIN YAAA"/>
    <property type="match status" value="1"/>
</dbReference>
<dbReference type="PANTHER" id="PTHR30283">
    <property type="entry name" value="PEROXIDE STRESS RESPONSE PROTEIN YAAA"/>
    <property type="match status" value="1"/>
</dbReference>
<dbReference type="AlphaFoldDB" id="A0A955L4Y9"/>
<dbReference type="Pfam" id="PF03883">
    <property type="entry name" value="H2O2_YaaD"/>
    <property type="match status" value="1"/>
</dbReference>
<evidence type="ECO:0000313" key="2">
    <source>
        <dbReference type="EMBL" id="MCA9382743.1"/>
    </source>
</evidence>
<reference evidence="2" key="2">
    <citation type="journal article" date="2021" name="Microbiome">
        <title>Successional dynamics and alternative stable states in a saline activated sludge microbial community over 9 years.</title>
        <authorList>
            <person name="Wang Y."/>
            <person name="Ye J."/>
            <person name="Ju F."/>
            <person name="Liu L."/>
            <person name="Boyd J.A."/>
            <person name="Deng Y."/>
            <person name="Parks D.H."/>
            <person name="Jiang X."/>
            <person name="Yin X."/>
            <person name="Woodcroft B.J."/>
            <person name="Tyson G.W."/>
            <person name="Hugenholtz P."/>
            <person name="Polz M.F."/>
            <person name="Zhang T."/>
        </authorList>
    </citation>
    <scope>NUCLEOTIDE SEQUENCE</scope>
    <source>
        <strain evidence="2">HKST-UBA14</strain>
    </source>
</reference>